<protein>
    <recommendedName>
        <fullName evidence="1">HD-GYP domain-containing protein</fullName>
    </recommendedName>
</protein>
<evidence type="ECO:0000313" key="2">
    <source>
        <dbReference type="EMBL" id="PDW02806.1"/>
    </source>
</evidence>
<dbReference type="Pfam" id="PF13487">
    <property type="entry name" value="HD_5"/>
    <property type="match status" value="1"/>
</dbReference>
<dbReference type="OrthoDB" id="9804863at2"/>
<dbReference type="RefSeq" id="WP_097644352.1">
    <property type="nucleotide sequence ID" value="NZ_NQWI01000051.1"/>
</dbReference>
<dbReference type="AlphaFoldDB" id="A0A2A6RIT1"/>
<dbReference type="Proteomes" id="UP000220527">
    <property type="component" value="Unassembled WGS sequence"/>
</dbReference>
<dbReference type="PANTHER" id="PTHR45228">
    <property type="entry name" value="CYCLIC DI-GMP PHOSPHODIESTERASE TM_0186-RELATED"/>
    <property type="match status" value="1"/>
</dbReference>
<organism evidence="2 3">
    <name type="scientific">Candidatus Viridilinea mediisalina</name>
    <dbReference type="NCBI Taxonomy" id="2024553"/>
    <lineage>
        <taxon>Bacteria</taxon>
        <taxon>Bacillati</taxon>
        <taxon>Chloroflexota</taxon>
        <taxon>Chloroflexia</taxon>
        <taxon>Chloroflexales</taxon>
        <taxon>Chloroflexineae</taxon>
        <taxon>Oscillochloridaceae</taxon>
        <taxon>Candidatus Viridilinea</taxon>
    </lineage>
</organism>
<comment type="caution">
    <text evidence="2">The sequence shown here is derived from an EMBL/GenBank/DDBJ whole genome shotgun (WGS) entry which is preliminary data.</text>
</comment>
<evidence type="ECO:0000259" key="1">
    <source>
        <dbReference type="PROSITE" id="PS51832"/>
    </source>
</evidence>
<keyword evidence="3" id="KW-1185">Reference proteome</keyword>
<feature type="domain" description="HD-GYP" evidence="1">
    <location>
        <begin position="3"/>
        <end position="197"/>
    </location>
</feature>
<dbReference type="CDD" id="cd00077">
    <property type="entry name" value="HDc"/>
    <property type="match status" value="1"/>
</dbReference>
<proteinExistence type="predicted"/>
<dbReference type="InterPro" id="IPR052020">
    <property type="entry name" value="Cyclic_di-GMP/3'3'-cGAMP_PDE"/>
</dbReference>
<dbReference type="Gene3D" id="1.10.3210.10">
    <property type="entry name" value="Hypothetical protein af1432"/>
    <property type="match status" value="1"/>
</dbReference>
<gene>
    <name evidence="2" type="ORF">CJ255_12040</name>
</gene>
<dbReference type="InterPro" id="IPR003607">
    <property type="entry name" value="HD/PDEase_dom"/>
</dbReference>
<dbReference type="SUPFAM" id="SSF109604">
    <property type="entry name" value="HD-domain/PDEase-like"/>
    <property type="match status" value="1"/>
</dbReference>
<sequence length="197" mass="22286">MYSASCPLQSIPLRPTHVPTWYTSIEQHSERVASLADRLACYYGLSVEQRQIINWAARWHDYGKLAVGPRIVYAPRALNDTEWLLMRRHPRIGANYCQRIGAPMAAVRIIDAHHERWDGRGYGQGLARYAIPLGAQILALADVFDAVTNDRPYRPALSVGAALDLMRAERERAFHPELLDLALNVFSTMLTPRYAMA</sequence>
<evidence type="ECO:0000313" key="3">
    <source>
        <dbReference type="Proteomes" id="UP000220527"/>
    </source>
</evidence>
<dbReference type="InterPro" id="IPR037522">
    <property type="entry name" value="HD_GYP_dom"/>
</dbReference>
<dbReference type="SMART" id="SM00471">
    <property type="entry name" value="HDc"/>
    <property type="match status" value="1"/>
</dbReference>
<dbReference type="PROSITE" id="PS51832">
    <property type="entry name" value="HD_GYP"/>
    <property type="match status" value="1"/>
</dbReference>
<name>A0A2A6RIT1_9CHLR</name>
<dbReference type="PANTHER" id="PTHR45228:SF1">
    <property type="entry name" value="CYCLIC DI-GMP PHOSPHODIESTERASE TM_0186"/>
    <property type="match status" value="1"/>
</dbReference>
<accession>A0A2A6RIT1</accession>
<reference evidence="3" key="1">
    <citation type="submission" date="2017-08" db="EMBL/GenBank/DDBJ databases">
        <authorList>
            <person name="Grouzdev D.S."/>
            <person name="Gaisin V.A."/>
            <person name="Rysina M.S."/>
            <person name="Gorlenko V.M."/>
        </authorList>
    </citation>
    <scope>NUCLEOTIDE SEQUENCE [LARGE SCALE GENOMIC DNA]</scope>
    <source>
        <strain evidence="3">Kir15-3F</strain>
    </source>
</reference>
<dbReference type="EMBL" id="NQWI01000051">
    <property type="protein sequence ID" value="PDW02806.1"/>
    <property type="molecule type" value="Genomic_DNA"/>
</dbReference>